<evidence type="ECO:0000313" key="2">
    <source>
        <dbReference type="EMBL" id="GGI08308.1"/>
    </source>
</evidence>
<accession>A0A8J3A9R0</accession>
<name>A0A8J3A9R0_9ACTN</name>
<evidence type="ECO:0000313" key="3">
    <source>
        <dbReference type="Proteomes" id="UP000650511"/>
    </source>
</evidence>
<proteinExistence type="predicted"/>
<keyword evidence="3" id="KW-1185">Reference proteome</keyword>
<protein>
    <submittedName>
        <fullName evidence="2">Uncharacterized protein</fullName>
    </submittedName>
</protein>
<feature type="compositionally biased region" description="Basic and acidic residues" evidence="1">
    <location>
        <begin position="51"/>
        <end position="65"/>
    </location>
</feature>
<feature type="region of interest" description="Disordered" evidence="1">
    <location>
        <begin position="45"/>
        <end position="105"/>
    </location>
</feature>
<reference evidence="2" key="1">
    <citation type="journal article" date="2014" name="Int. J. Syst. Evol. Microbiol.">
        <title>Complete genome sequence of Corynebacterium casei LMG S-19264T (=DSM 44701T), isolated from a smear-ripened cheese.</title>
        <authorList>
            <consortium name="US DOE Joint Genome Institute (JGI-PGF)"/>
            <person name="Walter F."/>
            <person name="Albersmeier A."/>
            <person name="Kalinowski J."/>
            <person name="Ruckert C."/>
        </authorList>
    </citation>
    <scope>NUCLEOTIDE SEQUENCE</scope>
    <source>
        <strain evidence="2">CGMCC 1.14988</strain>
    </source>
</reference>
<dbReference type="EMBL" id="BMHA01000011">
    <property type="protein sequence ID" value="GGI08308.1"/>
    <property type="molecule type" value="Genomic_DNA"/>
</dbReference>
<dbReference type="AlphaFoldDB" id="A0A8J3A9R0"/>
<organism evidence="2 3">
    <name type="scientific">Egicoccus halophilus</name>
    <dbReference type="NCBI Taxonomy" id="1670830"/>
    <lineage>
        <taxon>Bacteria</taxon>
        <taxon>Bacillati</taxon>
        <taxon>Actinomycetota</taxon>
        <taxon>Nitriliruptoria</taxon>
        <taxon>Egicoccales</taxon>
        <taxon>Egicoccaceae</taxon>
        <taxon>Egicoccus</taxon>
    </lineage>
</organism>
<sequence>MAFAVRRRAIRSLRPRSTVAIRRTPLCGSATPAPKSRLQAGFKLASGHNARARDIRSGGRGEPAARFHVGPRRGPAMVPSPRDLRPCQWSGAGVRLGESGQEITP</sequence>
<reference evidence="2" key="2">
    <citation type="submission" date="2020-09" db="EMBL/GenBank/DDBJ databases">
        <authorList>
            <person name="Sun Q."/>
            <person name="Zhou Y."/>
        </authorList>
    </citation>
    <scope>NUCLEOTIDE SEQUENCE</scope>
    <source>
        <strain evidence="2">CGMCC 1.14988</strain>
    </source>
</reference>
<comment type="caution">
    <text evidence="2">The sequence shown here is derived from an EMBL/GenBank/DDBJ whole genome shotgun (WGS) entry which is preliminary data.</text>
</comment>
<dbReference type="Proteomes" id="UP000650511">
    <property type="component" value="Unassembled WGS sequence"/>
</dbReference>
<gene>
    <name evidence="2" type="ORF">GCM10011354_28440</name>
</gene>
<evidence type="ECO:0000256" key="1">
    <source>
        <dbReference type="SAM" id="MobiDB-lite"/>
    </source>
</evidence>